<proteinExistence type="predicted"/>
<evidence type="ECO:0000256" key="1">
    <source>
        <dbReference type="SAM" id="MobiDB-lite"/>
    </source>
</evidence>
<dbReference type="PANTHER" id="PTHR31973:SF189">
    <property type="entry name" value="TRANSPOSASE, MUDR, PLANT, MULE TRANSPOSASE DOMAIN PROTEIN-RELATED"/>
    <property type="match status" value="1"/>
</dbReference>
<feature type="domain" description="MULE transposase" evidence="3">
    <location>
        <begin position="354"/>
        <end position="439"/>
    </location>
</feature>
<dbReference type="EMBL" id="JBBPBN010000008">
    <property type="protein sequence ID" value="KAK9033106.1"/>
    <property type="molecule type" value="Genomic_DNA"/>
</dbReference>
<feature type="domain" description="Transposase MuDR plant" evidence="2">
    <location>
        <begin position="159"/>
        <end position="217"/>
    </location>
</feature>
<evidence type="ECO:0000259" key="2">
    <source>
        <dbReference type="Pfam" id="PF03108"/>
    </source>
</evidence>
<accession>A0ABR2T6I4</accession>
<reference evidence="4 5" key="1">
    <citation type="journal article" date="2024" name="G3 (Bethesda)">
        <title>Genome assembly of Hibiscus sabdariffa L. provides insights into metabolisms of medicinal natural products.</title>
        <authorList>
            <person name="Kim T."/>
        </authorList>
    </citation>
    <scope>NUCLEOTIDE SEQUENCE [LARGE SCALE GENOMIC DNA]</scope>
    <source>
        <strain evidence="4">TK-2024</strain>
        <tissue evidence="4">Old leaves</tissue>
    </source>
</reference>
<gene>
    <name evidence="4" type="ORF">V6N11_018144</name>
</gene>
<organism evidence="4 5">
    <name type="scientific">Hibiscus sabdariffa</name>
    <name type="common">roselle</name>
    <dbReference type="NCBI Taxonomy" id="183260"/>
    <lineage>
        <taxon>Eukaryota</taxon>
        <taxon>Viridiplantae</taxon>
        <taxon>Streptophyta</taxon>
        <taxon>Embryophyta</taxon>
        <taxon>Tracheophyta</taxon>
        <taxon>Spermatophyta</taxon>
        <taxon>Magnoliopsida</taxon>
        <taxon>eudicotyledons</taxon>
        <taxon>Gunneridae</taxon>
        <taxon>Pentapetalae</taxon>
        <taxon>rosids</taxon>
        <taxon>malvids</taxon>
        <taxon>Malvales</taxon>
        <taxon>Malvaceae</taxon>
        <taxon>Malvoideae</taxon>
        <taxon>Hibiscus</taxon>
    </lineage>
</organism>
<protein>
    <recommendedName>
        <fullName evidence="6">Transposase MuDR plant domain-containing protein</fullName>
    </recommendedName>
</protein>
<keyword evidence="5" id="KW-1185">Reference proteome</keyword>
<dbReference type="Proteomes" id="UP001396334">
    <property type="component" value="Unassembled WGS sequence"/>
</dbReference>
<sequence length="511" mass="57611">MTLEDAGSGPNGLNASDGDANSGLNVDDVPFNKIAGENNYETYGYSSGSDWLGGESFLFDDEDEEIVSIKNKNKAVKRKIKSKTILEEDLEHVVFNDVLGEDGLGAADTLREDSEGDSSTEYLESSDAGSYETDSEGNSVVKKSNNVFFDASTVQPRFELGMIFENQQQLKDALYSYAVVHRFDFKYVSNRKEKIRVVCKVKGCPFMLHASWDKSDGFYKIKTLVVEHQCSVTFKNKRADFRLVGKHFLSKLRIVPNLKLIEMIKLAREELSVEINKYCCQKAKKWALEQIRGSVVHEFNRLFDYMYVLRSADPNGNFELMVERPTVDEKPKFRRLYVCFSALKEAFKKYCRQVISLDGCFLKGSFQGEILSAVGRDSNDQIFPIAWAVVEVENRDTWAWFLNNIRMDLELENGEKVTLISDMQKVHEEAATYNFGPSIPATTSTSSQPVVAPNQPIPIDPSIPTTTFGSSQPVATSSQPTLVTQLRRSAPKWKITANRTLELVREALDLE</sequence>
<feature type="region of interest" description="Disordered" evidence="1">
    <location>
        <begin position="1"/>
        <end position="24"/>
    </location>
</feature>
<evidence type="ECO:0000313" key="4">
    <source>
        <dbReference type="EMBL" id="KAK9033106.1"/>
    </source>
</evidence>
<evidence type="ECO:0000313" key="5">
    <source>
        <dbReference type="Proteomes" id="UP001396334"/>
    </source>
</evidence>
<comment type="caution">
    <text evidence="4">The sequence shown here is derived from an EMBL/GenBank/DDBJ whole genome shotgun (WGS) entry which is preliminary data.</text>
</comment>
<dbReference type="Pfam" id="PF10551">
    <property type="entry name" value="MULE"/>
    <property type="match status" value="1"/>
</dbReference>
<name>A0ABR2T6I4_9ROSI</name>
<dbReference type="InterPro" id="IPR018289">
    <property type="entry name" value="MULE_transposase_dom"/>
</dbReference>
<evidence type="ECO:0008006" key="6">
    <source>
        <dbReference type="Google" id="ProtNLM"/>
    </source>
</evidence>
<feature type="region of interest" description="Disordered" evidence="1">
    <location>
        <begin position="107"/>
        <end position="137"/>
    </location>
</feature>
<dbReference type="Pfam" id="PF03108">
    <property type="entry name" value="DBD_Tnp_Mut"/>
    <property type="match status" value="1"/>
</dbReference>
<evidence type="ECO:0000259" key="3">
    <source>
        <dbReference type="Pfam" id="PF10551"/>
    </source>
</evidence>
<dbReference type="InterPro" id="IPR004332">
    <property type="entry name" value="Transposase_MuDR"/>
</dbReference>
<dbReference type="PANTHER" id="PTHR31973">
    <property type="entry name" value="POLYPROTEIN, PUTATIVE-RELATED"/>
    <property type="match status" value="1"/>
</dbReference>